<sequence length="201" mass="23232">QFQQQPVTTLLISPTISTNTDNLYQLALSYFDDNNMSGNNNNTTPQAAEMLSTEFSRFVLIENLKQLQMRTFDTKKDSLPVLIGVANMKDCIPQFGRFMPTLIRNYLPSIPPATRSSWFLFTAKLLAQFGIPEDEENRHLVTQLRQCKQQRNETVQLFNARRHHIVSLLPDGHLKSYQFIQIYTQALRHEGLRTILIAFIE</sequence>
<gene>
    <name evidence="1" type="ORF">CU098_005665</name>
</gene>
<name>A0A367IZE7_RHIST</name>
<evidence type="ECO:0000313" key="1">
    <source>
        <dbReference type="EMBL" id="RCH83063.1"/>
    </source>
</evidence>
<dbReference type="AlphaFoldDB" id="A0A367IZE7"/>
<evidence type="ECO:0000313" key="2">
    <source>
        <dbReference type="Proteomes" id="UP000253551"/>
    </source>
</evidence>
<dbReference type="OrthoDB" id="2261052at2759"/>
<comment type="caution">
    <text evidence="1">The sequence shown here is derived from an EMBL/GenBank/DDBJ whole genome shotgun (WGS) entry which is preliminary data.</text>
</comment>
<proteinExistence type="predicted"/>
<accession>A0A367IZE7</accession>
<keyword evidence="2" id="KW-1185">Reference proteome</keyword>
<reference evidence="1 2" key="1">
    <citation type="journal article" date="2018" name="G3 (Bethesda)">
        <title>Phylogenetic and Phylogenomic Definition of Rhizopus Species.</title>
        <authorList>
            <person name="Gryganskyi A.P."/>
            <person name="Golan J."/>
            <person name="Dolatabadi S."/>
            <person name="Mondo S."/>
            <person name="Robb S."/>
            <person name="Idnurm A."/>
            <person name="Muszewska A."/>
            <person name="Steczkiewicz K."/>
            <person name="Masonjones S."/>
            <person name="Liao H.L."/>
            <person name="Gajdeczka M.T."/>
            <person name="Anike F."/>
            <person name="Vuek A."/>
            <person name="Anishchenko I.M."/>
            <person name="Voigt K."/>
            <person name="de Hoog G.S."/>
            <person name="Smith M.E."/>
            <person name="Heitman J."/>
            <person name="Vilgalys R."/>
            <person name="Stajich J.E."/>
        </authorList>
    </citation>
    <scope>NUCLEOTIDE SEQUENCE [LARGE SCALE GENOMIC DNA]</scope>
    <source>
        <strain evidence="1 2">LSU 92-RS-03</strain>
    </source>
</reference>
<dbReference type="Proteomes" id="UP000253551">
    <property type="component" value="Unassembled WGS sequence"/>
</dbReference>
<protein>
    <submittedName>
        <fullName evidence="1">Uncharacterized protein</fullName>
    </submittedName>
</protein>
<organism evidence="1 2">
    <name type="scientific">Rhizopus stolonifer</name>
    <name type="common">Rhizopus nigricans</name>
    <dbReference type="NCBI Taxonomy" id="4846"/>
    <lineage>
        <taxon>Eukaryota</taxon>
        <taxon>Fungi</taxon>
        <taxon>Fungi incertae sedis</taxon>
        <taxon>Mucoromycota</taxon>
        <taxon>Mucoromycotina</taxon>
        <taxon>Mucoromycetes</taxon>
        <taxon>Mucorales</taxon>
        <taxon>Mucorineae</taxon>
        <taxon>Rhizopodaceae</taxon>
        <taxon>Rhizopus</taxon>
    </lineage>
</organism>
<dbReference type="EMBL" id="PJQM01004872">
    <property type="protein sequence ID" value="RCH83063.1"/>
    <property type="molecule type" value="Genomic_DNA"/>
</dbReference>
<dbReference type="STRING" id="4846.A0A367IZE7"/>
<feature type="non-terminal residue" evidence="1">
    <location>
        <position position="1"/>
    </location>
</feature>